<evidence type="ECO:0008006" key="4">
    <source>
        <dbReference type="Google" id="ProtNLM"/>
    </source>
</evidence>
<dbReference type="InterPro" id="IPR036361">
    <property type="entry name" value="SAP_dom_sf"/>
</dbReference>
<evidence type="ECO:0000256" key="1">
    <source>
        <dbReference type="SAM" id="MobiDB-lite"/>
    </source>
</evidence>
<sequence>MVSYGAMKVGQLKILSKSCSLPVSGLKSDLVGRLAQSDSTFAAQRCRWTNEFVSIAVATVKHRKFSIFAKANWNRRTSNPLGSTVTTTNLRNVIQSLQEIPGFTPTNIGRTVGEFQPFIPSQYILSRRQSQPSTSQNYGISASTQYMSNTQPPSFSPNYDWQGSSQPLTTSK</sequence>
<dbReference type="AlphaFoldDB" id="A0A2J6RXK8"/>
<dbReference type="SUPFAM" id="SSF68906">
    <property type="entry name" value="SAP domain"/>
    <property type="match status" value="1"/>
</dbReference>
<dbReference type="Proteomes" id="UP000235786">
    <property type="component" value="Unassembled WGS sequence"/>
</dbReference>
<name>A0A2J6RXK8_HYAVF</name>
<evidence type="ECO:0000313" key="2">
    <source>
        <dbReference type="EMBL" id="PMD43235.1"/>
    </source>
</evidence>
<proteinExistence type="predicted"/>
<reference evidence="2 3" key="1">
    <citation type="submission" date="2016-04" db="EMBL/GenBank/DDBJ databases">
        <title>A degradative enzymes factory behind the ericoid mycorrhizal symbiosis.</title>
        <authorList>
            <consortium name="DOE Joint Genome Institute"/>
            <person name="Martino E."/>
            <person name="Morin E."/>
            <person name="Grelet G."/>
            <person name="Kuo A."/>
            <person name="Kohler A."/>
            <person name="Daghino S."/>
            <person name="Barry K."/>
            <person name="Choi C."/>
            <person name="Cichocki N."/>
            <person name="Clum A."/>
            <person name="Copeland A."/>
            <person name="Hainaut M."/>
            <person name="Haridas S."/>
            <person name="Labutti K."/>
            <person name="Lindquist E."/>
            <person name="Lipzen A."/>
            <person name="Khouja H.-R."/>
            <person name="Murat C."/>
            <person name="Ohm R."/>
            <person name="Olson A."/>
            <person name="Spatafora J."/>
            <person name="Veneault-Fourrey C."/>
            <person name="Henrissat B."/>
            <person name="Grigoriev I."/>
            <person name="Martin F."/>
            <person name="Perotto S."/>
        </authorList>
    </citation>
    <scope>NUCLEOTIDE SEQUENCE [LARGE SCALE GENOMIC DNA]</scope>
    <source>
        <strain evidence="2 3">F</strain>
    </source>
</reference>
<dbReference type="EMBL" id="KZ613942">
    <property type="protein sequence ID" value="PMD43235.1"/>
    <property type="molecule type" value="Genomic_DNA"/>
</dbReference>
<accession>A0A2J6RXK8</accession>
<dbReference type="OrthoDB" id="445357at2759"/>
<protein>
    <recommendedName>
        <fullName evidence="4">SAP domain-containing protein</fullName>
    </recommendedName>
</protein>
<evidence type="ECO:0000313" key="3">
    <source>
        <dbReference type="Proteomes" id="UP000235786"/>
    </source>
</evidence>
<feature type="region of interest" description="Disordered" evidence="1">
    <location>
        <begin position="144"/>
        <end position="172"/>
    </location>
</feature>
<keyword evidence="3" id="KW-1185">Reference proteome</keyword>
<gene>
    <name evidence="2" type="ORF">L207DRAFT_292076</name>
</gene>
<dbReference type="Gene3D" id="1.10.720.30">
    <property type="entry name" value="SAP domain"/>
    <property type="match status" value="1"/>
</dbReference>
<organism evidence="2 3">
    <name type="scientific">Hyaloscypha variabilis (strain UAMH 11265 / GT02V1 / F)</name>
    <name type="common">Meliniomyces variabilis</name>
    <dbReference type="NCBI Taxonomy" id="1149755"/>
    <lineage>
        <taxon>Eukaryota</taxon>
        <taxon>Fungi</taxon>
        <taxon>Dikarya</taxon>
        <taxon>Ascomycota</taxon>
        <taxon>Pezizomycotina</taxon>
        <taxon>Leotiomycetes</taxon>
        <taxon>Helotiales</taxon>
        <taxon>Hyaloscyphaceae</taxon>
        <taxon>Hyaloscypha</taxon>
        <taxon>Hyaloscypha variabilis</taxon>
    </lineage>
</organism>